<dbReference type="GO" id="GO:0051321">
    <property type="term" value="P:meiotic cell cycle"/>
    <property type="evidence" value="ECO:0007669"/>
    <property type="project" value="TreeGrafter"/>
</dbReference>
<comment type="similarity">
    <text evidence="1 5">Belongs to the TUBGCP family.</text>
</comment>
<keyword evidence="3 5" id="KW-0493">Microtubule</keyword>
<comment type="function">
    <text evidence="5">Component of the gamma-tubulin ring complex (gTuRC) which mediates microtubule nucleation.</text>
</comment>
<evidence type="ECO:0000313" key="9">
    <source>
        <dbReference type="Proteomes" id="UP000596660"/>
    </source>
</evidence>
<dbReference type="FunFam" id="1.20.120.1900:FF:000009">
    <property type="entry name" value="Gamma-tubulin complex component"/>
    <property type="match status" value="1"/>
</dbReference>
<evidence type="ECO:0000256" key="4">
    <source>
        <dbReference type="ARBA" id="ARBA00023212"/>
    </source>
</evidence>
<dbReference type="InterPro" id="IPR041470">
    <property type="entry name" value="GCP_N"/>
</dbReference>
<dbReference type="PANTHER" id="PTHR19302:SF13">
    <property type="entry name" value="GAMMA-TUBULIN COMPLEX COMPONENT 2"/>
    <property type="match status" value="1"/>
</dbReference>
<dbReference type="InterPro" id="IPR040457">
    <property type="entry name" value="GCP_C"/>
</dbReference>
<feature type="domain" description="Gamma tubulin complex component protein N-terminal" evidence="7">
    <location>
        <begin position="112"/>
        <end position="369"/>
    </location>
</feature>
<dbReference type="Gene3D" id="1.20.120.1900">
    <property type="entry name" value="Gamma-tubulin complex, C-terminal domain"/>
    <property type="match status" value="1"/>
</dbReference>
<dbReference type="PANTHER" id="PTHR19302">
    <property type="entry name" value="GAMMA TUBULIN COMPLEX PROTEIN"/>
    <property type="match status" value="1"/>
</dbReference>
<dbReference type="GO" id="GO:0043015">
    <property type="term" value="F:gamma-tubulin binding"/>
    <property type="evidence" value="ECO:0007669"/>
    <property type="project" value="InterPro"/>
</dbReference>
<keyword evidence="9" id="KW-1185">Reference proteome</keyword>
<evidence type="ECO:0000256" key="2">
    <source>
        <dbReference type="ARBA" id="ARBA00022490"/>
    </source>
</evidence>
<keyword evidence="4 5" id="KW-0206">Cytoskeleton</keyword>
<dbReference type="GO" id="GO:0005874">
    <property type="term" value="C:microtubule"/>
    <property type="evidence" value="ECO:0007669"/>
    <property type="project" value="UniProtKB-KW"/>
</dbReference>
<dbReference type="GO" id="GO:0000930">
    <property type="term" value="C:gamma-tubulin complex"/>
    <property type="evidence" value="ECO:0007669"/>
    <property type="project" value="TreeGrafter"/>
</dbReference>
<evidence type="ECO:0000256" key="3">
    <source>
        <dbReference type="ARBA" id="ARBA00022701"/>
    </source>
</evidence>
<dbReference type="Pfam" id="PF04130">
    <property type="entry name" value="GCP_C_terminal"/>
    <property type="match status" value="1"/>
</dbReference>
<keyword evidence="2 5" id="KW-0963">Cytoplasm</keyword>
<proteinExistence type="inferred from homology"/>
<dbReference type="OMA" id="GCSFANC"/>
<dbReference type="GO" id="GO:0007020">
    <property type="term" value="P:microtubule nucleation"/>
    <property type="evidence" value="ECO:0007669"/>
    <property type="project" value="InterPro"/>
</dbReference>
<dbReference type="AlphaFoldDB" id="A0A803L436"/>
<evidence type="ECO:0000256" key="5">
    <source>
        <dbReference type="RuleBase" id="RU363050"/>
    </source>
</evidence>
<dbReference type="GO" id="GO:0000278">
    <property type="term" value="P:mitotic cell cycle"/>
    <property type="evidence" value="ECO:0007669"/>
    <property type="project" value="TreeGrafter"/>
</dbReference>
<comment type="subcellular location">
    <subcellularLocation>
        <location evidence="5">Cytoplasm</location>
        <location evidence="5">Cytoskeleton</location>
        <location evidence="5">Microtubule organizing center</location>
    </subcellularLocation>
</comment>
<dbReference type="EnsemblPlants" id="AUR62006625-RA">
    <property type="protein sequence ID" value="AUR62006625-RA:cds"/>
    <property type="gene ID" value="AUR62006625"/>
</dbReference>
<feature type="domain" description="Gamma tubulin complex component C-terminal" evidence="6">
    <location>
        <begin position="439"/>
        <end position="745"/>
    </location>
</feature>
<evidence type="ECO:0000259" key="7">
    <source>
        <dbReference type="Pfam" id="PF17681"/>
    </source>
</evidence>
<reference evidence="8" key="1">
    <citation type="journal article" date="2017" name="Nature">
        <title>The genome of Chenopodium quinoa.</title>
        <authorList>
            <person name="Jarvis D.E."/>
            <person name="Ho Y.S."/>
            <person name="Lightfoot D.J."/>
            <person name="Schmoeckel S.M."/>
            <person name="Li B."/>
            <person name="Borm T.J.A."/>
            <person name="Ohyanagi H."/>
            <person name="Mineta K."/>
            <person name="Michell C.T."/>
            <person name="Saber N."/>
            <person name="Kharbatia N.M."/>
            <person name="Rupper R.R."/>
            <person name="Sharp A.R."/>
            <person name="Dally N."/>
            <person name="Boughton B.A."/>
            <person name="Woo Y.H."/>
            <person name="Gao G."/>
            <person name="Schijlen E.G.W.M."/>
            <person name="Guo X."/>
            <person name="Momin A.A."/>
            <person name="Negrao S."/>
            <person name="Al-Babili S."/>
            <person name="Gehring C."/>
            <person name="Roessner U."/>
            <person name="Jung C."/>
            <person name="Murphy K."/>
            <person name="Arold S.T."/>
            <person name="Gojobori T."/>
            <person name="van der Linden C.G."/>
            <person name="van Loo E.N."/>
            <person name="Jellen E.N."/>
            <person name="Maughan P.J."/>
            <person name="Tester M."/>
        </authorList>
    </citation>
    <scope>NUCLEOTIDE SEQUENCE [LARGE SCALE GENOMIC DNA]</scope>
    <source>
        <strain evidence="8">cv. PI 614886</strain>
    </source>
</reference>
<dbReference type="Gramene" id="AUR62006625-RA">
    <property type="protein sequence ID" value="AUR62006625-RA:cds"/>
    <property type="gene ID" value="AUR62006625"/>
</dbReference>
<dbReference type="Pfam" id="PF17681">
    <property type="entry name" value="GCP_N_terminal"/>
    <property type="match status" value="1"/>
</dbReference>
<evidence type="ECO:0000259" key="6">
    <source>
        <dbReference type="Pfam" id="PF04130"/>
    </source>
</evidence>
<sequence length="754" mass="85907">MRLNTKIRKIQEKKPHSLHILSHSHSTFSLLYRDLRRNSTKIFEFLLKMESNSSTTAPNTPRWNSDRPFLTGRFHQEIKESLTKGFSMDSFSPGVVKAIGCYHASVQELIVIDDLLSALVGIEGRYTSIRRAQVKEDKLTFQVDASMDLALQELAKRIFPLCESYLLIDQFVESRSQFKKGLVNHAFAAAVRALLLDYQAMVAQLEHQFRLGRLSLQGLWFYCQPMMGSMKALSSVIQKALSNDYAGVDVLNLLQSQAKAMAGDHVVRSLLEKMSDCASSAYLEMLERWVYEGVIDDPYGEFFIAENRSLQKESLTLDYDAKYWRQRYSLKTSIPSFLADVAGTILTTGKYLNVMRECGHNVQWRAVKSNPRKGAFLSLRSFSPPAPFSFMLVCVWEGWKYDLMGKLLSIKHYLLLDQVVVSLIAMHDVLCLTQGCVPGDFLVHFMDIARDELTKKTEEISVEKLQSLLDLALRSTAAAADPCHEDLTCCVERSTLLKRLSMLKDLEISKTISDNDLEETTSITGLETFSLSYKVQWPMSLVISRKALTKYQLIFRFLFHCKHVSRQLCGAWQVHQGVRSANLKGTAISRSSLLCRSMLKFINSLLHYLTFEVLEPNWHVMNNRLQSAKSIDEVIQYHDLFLEKCLRECMLLLPELLKKMEKLKLICLQYAAATQWLISSSIEIAEPQSKELKCRTSSKSLKFIKNASVTDSIQKFEKEFNAELHSLGPILSSRSQAEPFLTHLAQWILGVGNE</sequence>
<dbReference type="InterPro" id="IPR007259">
    <property type="entry name" value="GCP"/>
</dbReference>
<accession>A0A803L436</accession>
<dbReference type="Proteomes" id="UP000596660">
    <property type="component" value="Unplaced"/>
</dbReference>
<evidence type="ECO:0000256" key="1">
    <source>
        <dbReference type="ARBA" id="ARBA00010337"/>
    </source>
</evidence>
<dbReference type="GO" id="GO:0051225">
    <property type="term" value="P:spindle assembly"/>
    <property type="evidence" value="ECO:0007669"/>
    <property type="project" value="TreeGrafter"/>
</dbReference>
<dbReference type="InterPro" id="IPR042241">
    <property type="entry name" value="GCP_C_sf"/>
</dbReference>
<reference evidence="8" key="2">
    <citation type="submission" date="2021-03" db="UniProtKB">
        <authorList>
            <consortium name="EnsemblPlants"/>
        </authorList>
    </citation>
    <scope>IDENTIFICATION</scope>
</reference>
<organism evidence="8 9">
    <name type="scientific">Chenopodium quinoa</name>
    <name type="common">Quinoa</name>
    <dbReference type="NCBI Taxonomy" id="63459"/>
    <lineage>
        <taxon>Eukaryota</taxon>
        <taxon>Viridiplantae</taxon>
        <taxon>Streptophyta</taxon>
        <taxon>Embryophyta</taxon>
        <taxon>Tracheophyta</taxon>
        <taxon>Spermatophyta</taxon>
        <taxon>Magnoliopsida</taxon>
        <taxon>eudicotyledons</taxon>
        <taxon>Gunneridae</taxon>
        <taxon>Pentapetalae</taxon>
        <taxon>Caryophyllales</taxon>
        <taxon>Chenopodiaceae</taxon>
        <taxon>Chenopodioideae</taxon>
        <taxon>Atripliceae</taxon>
        <taxon>Chenopodium</taxon>
    </lineage>
</organism>
<evidence type="ECO:0000313" key="8">
    <source>
        <dbReference type="EnsemblPlants" id="AUR62006625-RA:cds"/>
    </source>
</evidence>
<name>A0A803L436_CHEQI</name>
<dbReference type="GO" id="GO:0031122">
    <property type="term" value="P:cytoplasmic microtubule organization"/>
    <property type="evidence" value="ECO:0007669"/>
    <property type="project" value="TreeGrafter"/>
</dbReference>
<dbReference type="GO" id="GO:0000922">
    <property type="term" value="C:spindle pole"/>
    <property type="evidence" value="ECO:0007669"/>
    <property type="project" value="InterPro"/>
</dbReference>
<protein>
    <recommendedName>
        <fullName evidence="5">Gamma-tubulin complex component</fullName>
    </recommendedName>
</protein>
<dbReference type="GO" id="GO:0051011">
    <property type="term" value="F:microtubule minus-end binding"/>
    <property type="evidence" value="ECO:0007669"/>
    <property type="project" value="TreeGrafter"/>
</dbReference>